<gene>
    <name evidence="2" type="ORF">AD951_06395</name>
</gene>
<evidence type="ECO:0000256" key="1">
    <source>
        <dbReference type="SAM" id="SignalP"/>
    </source>
</evidence>
<feature type="signal peptide" evidence="1">
    <location>
        <begin position="1"/>
        <end position="32"/>
    </location>
</feature>
<accession>A0A149UNW2</accession>
<reference evidence="2 3" key="1">
    <citation type="submission" date="2015-06" db="EMBL/GenBank/DDBJ databases">
        <title>Improved classification and identification of acetic acid bacteria using matrix-assisted laser desorption/ionization time-of-flight mass spectrometry; Gluconobacter nephelii and Gluconobacter uchimurae are later heterotypic synonyms of Gluconobacter japonicus and Gluconobacter oxydans, respectively.</title>
        <authorList>
            <person name="Li L."/>
            <person name="Cleenwerck I."/>
            <person name="De Vuyst L."/>
            <person name="Vandamme P."/>
        </authorList>
    </citation>
    <scope>NUCLEOTIDE SEQUENCE [LARGE SCALE GENOMIC DNA]</scope>
    <source>
        <strain evidence="2 3">LMG 1699</strain>
    </source>
</reference>
<evidence type="ECO:0000313" key="3">
    <source>
        <dbReference type="Proteomes" id="UP000075377"/>
    </source>
</evidence>
<dbReference type="PATRIC" id="fig|178901.14.peg.2544"/>
<dbReference type="EMBL" id="LHZX01000280">
    <property type="protein sequence ID" value="KXV69493.1"/>
    <property type="molecule type" value="Genomic_DNA"/>
</dbReference>
<dbReference type="Proteomes" id="UP000075377">
    <property type="component" value="Unassembled WGS sequence"/>
</dbReference>
<proteinExistence type="predicted"/>
<organism evidence="2 3">
    <name type="scientific">Acetobacter malorum</name>
    <dbReference type="NCBI Taxonomy" id="178901"/>
    <lineage>
        <taxon>Bacteria</taxon>
        <taxon>Pseudomonadati</taxon>
        <taxon>Pseudomonadota</taxon>
        <taxon>Alphaproteobacteria</taxon>
        <taxon>Acetobacterales</taxon>
        <taxon>Acetobacteraceae</taxon>
        <taxon>Acetobacter</taxon>
    </lineage>
</organism>
<evidence type="ECO:0000313" key="2">
    <source>
        <dbReference type="EMBL" id="KXV69493.1"/>
    </source>
</evidence>
<dbReference type="AlphaFoldDB" id="A0A149UNW2"/>
<dbReference type="RefSeq" id="WP_061500455.1">
    <property type="nucleotide sequence ID" value="NZ_LHZX01000280.1"/>
</dbReference>
<protein>
    <submittedName>
        <fullName evidence="2">Uncharacterized protein</fullName>
    </submittedName>
</protein>
<sequence>MVVKYGFRQDRNKMIKKLFFMVVLALPSLAFCQTLAPRQPNHTLPQYSSLTAANSNAGAARTMLRMAAPSARGGYAPLWPPGGLRRDTVVPSLYMDGSAGTLVQIGQMADGSVQQTAIGAASGVAPLDGNKMMSFPVSGDSSSSPVSRITAPGDAVYPTTISRNVSDHFSDMTTLRDFGMRLAPLAGAHDITWLQANWASLTSATPVILPSGSHWPDNRYVPDSGAADKLHPSQLPIVTAFGSVTSRPGYNTPYGFGIPYYGDAVPSFTHDDANFTFARTDSHETSAGQFIPVAGVFAAYDTPYEGGATGGTNNQIALEVKSVTTERDKGTFGNFVTDFYSKGYNYYGEMDVDQWHHAVGHGTNWVWDNIQELYSAEPFYCDPKDKLLCFGEYMNEEDMYGVGPELPESAYDPTKHNRQMFWLTTNHNIHKGTFKSTDWAQNMLVPVHKTILIKNAADQKEYMFSGTPTGYTVNGSWTISGTVSGNTLTVTNVASGQKIVPASTLIWDQLMTDEVKITAQLSGDSGGNGTYTISAAHNPNGFTISKPRNFTASSDQSHARFSTTGSVEPRWTFSKGDTFVDGSTTWICQGGWDYDLGVVIAVGGSNDPTNGYIERIGTVMEEHNDYIYNAIIDMSKAQFDPSVPYKIFGRLQKDVYFDLTADGTSAGQNNHLLGYDGSQNALTYKVNGVPVLSVKDSGAIVSSAPAQMPVMTRAQIRAYPSPAKGMEIYDSDDDAPAIYTGAGWKLMTLSALPAN</sequence>
<keyword evidence="1" id="KW-0732">Signal</keyword>
<feature type="chain" id="PRO_5007556753" evidence="1">
    <location>
        <begin position="33"/>
        <end position="755"/>
    </location>
</feature>
<comment type="caution">
    <text evidence="2">The sequence shown here is derived from an EMBL/GenBank/DDBJ whole genome shotgun (WGS) entry which is preliminary data.</text>
</comment>
<name>A0A149UNW2_9PROT</name>